<evidence type="ECO:0000256" key="3">
    <source>
        <dbReference type="ARBA" id="ARBA00023002"/>
    </source>
</evidence>
<feature type="domain" description="Bacterial bifunctional deaminase-reductase C-terminal" evidence="4">
    <location>
        <begin position="124"/>
        <end position="218"/>
    </location>
</feature>
<dbReference type="PANTHER" id="PTHR38011:SF7">
    <property type="entry name" value="2,5-DIAMINO-6-RIBOSYLAMINO-4(3H)-PYRIMIDINONE 5'-PHOSPHATE REDUCTASE"/>
    <property type="match status" value="1"/>
</dbReference>
<gene>
    <name evidence="5" type="ORF">UV59_C0024G0022</name>
</gene>
<evidence type="ECO:0000313" key="5">
    <source>
        <dbReference type="EMBL" id="KKS84226.1"/>
    </source>
</evidence>
<keyword evidence="2" id="KW-0521">NADP</keyword>
<dbReference type="EMBL" id="LCFB01000024">
    <property type="protein sequence ID" value="KKS84226.1"/>
    <property type="molecule type" value="Genomic_DNA"/>
</dbReference>
<dbReference type="Gene3D" id="3.40.430.10">
    <property type="entry name" value="Dihydrofolate Reductase, subunit A"/>
    <property type="match status" value="1"/>
</dbReference>
<dbReference type="STRING" id="1618436.UV59_C0024G0022"/>
<evidence type="ECO:0000256" key="1">
    <source>
        <dbReference type="ARBA" id="ARBA00005104"/>
    </source>
</evidence>
<name>A0A0G1EMG5_9BACT</name>
<sequence length="245" mass="27308">MASKKLPTVSCLMMSTIEGRIGSGVPGVDVVDDYLDVYREVDNAVAGKIDIKGNAWVCGRVTSQLYFAEGTNTPLSASTKTLENGDYVTDTESGRYFITTDTKGILRWKTNSISFYPEHGNLHLIIIVNTTTPKEYFVYLREKGISYLVDENERIDFANVLAKLHEDFQITKILLEGGGKINGSFMKAGLIDEIYLLVIPKVLNKTDAPSLFDNDVNTEVALTYYDLLDTKPMARGSVLLHYKKK</sequence>
<comment type="caution">
    <text evidence="5">The sequence shown here is derived from an EMBL/GenBank/DDBJ whole genome shotgun (WGS) entry which is preliminary data.</text>
</comment>
<comment type="pathway">
    <text evidence="1">Cofactor biosynthesis; riboflavin biosynthesis.</text>
</comment>
<dbReference type="PANTHER" id="PTHR38011">
    <property type="entry name" value="DIHYDROFOLATE REDUCTASE FAMILY PROTEIN (AFU_ORTHOLOGUE AFUA_8G06820)"/>
    <property type="match status" value="1"/>
</dbReference>
<dbReference type="AlphaFoldDB" id="A0A0G1EMG5"/>
<dbReference type="GO" id="GO:0009231">
    <property type="term" value="P:riboflavin biosynthetic process"/>
    <property type="evidence" value="ECO:0007669"/>
    <property type="project" value="InterPro"/>
</dbReference>
<dbReference type="Proteomes" id="UP000034543">
    <property type="component" value="Unassembled WGS sequence"/>
</dbReference>
<organism evidence="5 6">
    <name type="scientific">Candidatus Gottesmanbacteria bacterium GW2011_GWA1_43_11</name>
    <dbReference type="NCBI Taxonomy" id="1618436"/>
    <lineage>
        <taxon>Bacteria</taxon>
        <taxon>Candidatus Gottesmaniibacteriota</taxon>
    </lineage>
</organism>
<accession>A0A0G1EMG5</accession>
<dbReference type="Pfam" id="PF01872">
    <property type="entry name" value="RibD_C"/>
    <property type="match status" value="1"/>
</dbReference>
<keyword evidence="3" id="KW-0560">Oxidoreductase</keyword>
<dbReference type="InterPro" id="IPR024072">
    <property type="entry name" value="DHFR-like_dom_sf"/>
</dbReference>
<reference evidence="5 6" key="1">
    <citation type="journal article" date="2015" name="Nature">
        <title>rRNA introns, odd ribosomes, and small enigmatic genomes across a large radiation of phyla.</title>
        <authorList>
            <person name="Brown C.T."/>
            <person name="Hug L.A."/>
            <person name="Thomas B.C."/>
            <person name="Sharon I."/>
            <person name="Castelle C.J."/>
            <person name="Singh A."/>
            <person name="Wilkins M.J."/>
            <person name="Williams K.H."/>
            <person name="Banfield J.F."/>
        </authorList>
    </citation>
    <scope>NUCLEOTIDE SEQUENCE [LARGE SCALE GENOMIC DNA]</scope>
</reference>
<dbReference type="GO" id="GO:0008703">
    <property type="term" value="F:5-amino-6-(5-phosphoribosylamino)uracil reductase activity"/>
    <property type="evidence" value="ECO:0007669"/>
    <property type="project" value="InterPro"/>
</dbReference>
<evidence type="ECO:0000313" key="6">
    <source>
        <dbReference type="Proteomes" id="UP000034543"/>
    </source>
</evidence>
<dbReference type="InterPro" id="IPR050765">
    <property type="entry name" value="Riboflavin_Biosynth_HTPR"/>
</dbReference>
<evidence type="ECO:0000256" key="2">
    <source>
        <dbReference type="ARBA" id="ARBA00022857"/>
    </source>
</evidence>
<dbReference type="InterPro" id="IPR002734">
    <property type="entry name" value="RibDG_C"/>
</dbReference>
<proteinExistence type="predicted"/>
<dbReference type="SUPFAM" id="SSF53597">
    <property type="entry name" value="Dihydrofolate reductase-like"/>
    <property type="match status" value="1"/>
</dbReference>
<evidence type="ECO:0000259" key="4">
    <source>
        <dbReference type="Pfam" id="PF01872"/>
    </source>
</evidence>
<protein>
    <submittedName>
        <fullName evidence="5">Riboflavin biosynthesis protein RibD domain-containing protein</fullName>
    </submittedName>
</protein>